<gene>
    <name evidence="1" type="ORF">ACFSKW_04520</name>
</gene>
<reference evidence="2" key="1">
    <citation type="journal article" date="2019" name="Int. J. Syst. Evol. Microbiol.">
        <title>The Global Catalogue of Microorganisms (GCM) 10K type strain sequencing project: providing services to taxonomists for standard genome sequencing and annotation.</title>
        <authorList>
            <consortium name="The Broad Institute Genomics Platform"/>
            <consortium name="The Broad Institute Genome Sequencing Center for Infectious Disease"/>
            <person name="Wu L."/>
            <person name="Ma J."/>
        </authorList>
    </citation>
    <scope>NUCLEOTIDE SEQUENCE [LARGE SCALE GENOMIC DNA]</scope>
    <source>
        <strain evidence="2">ICMP 6774ER</strain>
    </source>
</reference>
<dbReference type="RefSeq" id="WP_379569422.1">
    <property type="nucleotide sequence ID" value="NZ_JBHUFV010000005.1"/>
</dbReference>
<proteinExistence type="predicted"/>
<evidence type="ECO:0000313" key="2">
    <source>
        <dbReference type="Proteomes" id="UP001597368"/>
    </source>
</evidence>
<name>A0ABW4SP79_9ACTN</name>
<dbReference type="Proteomes" id="UP001597368">
    <property type="component" value="Unassembled WGS sequence"/>
</dbReference>
<protein>
    <submittedName>
        <fullName evidence="1">Uncharacterized protein</fullName>
    </submittedName>
</protein>
<sequence>MTTAERIAAWCDERAGLTVGVAEPACVEIAQAVQTATGMRLVTLESVTLG</sequence>
<accession>A0ABW4SP79</accession>
<keyword evidence="2" id="KW-1185">Reference proteome</keyword>
<comment type="caution">
    <text evidence="1">The sequence shown here is derived from an EMBL/GenBank/DDBJ whole genome shotgun (WGS) entry which is preliminary data.</text>
</comment>
<dbReference type="EMBL" id="JBHUFV010000005">
    <property type="protein sequence ID" value="MFD1930739.1"/>
    <property type="molecule type" value="Genomic_DNA"/>
</dbReference>
<organism evidence="1 2">
    <name type="scientific">Nonomuraea mangrovi</name>
    <dbReference type="NCBI Taxonomy" id="2316207"/>
    <lineage>
        <taxon>Bacteria</taxon>
        <taxon>Bacillati</taxon>
        <taxon>Actinomycetota</taxon>
        <taxon>Actinomycetes</taxon>
        <taxon>Streptosporangiales</taxon>
        <taxon>Streptosporangiaceae</taxon>
        <taxon>Nonomuraea</taxon>
    </lineage>
</organism>
<evidence type="ECO:0000313" key="1">
    <source>
        <dbReference type="EMBL" id="MFD1930739.1"/>
    </source>
</evidence>